<dbReference type="EMBL" id="LLXH01000268">
    <property type="protein sequence ID" value="PKC69641.1"/>
    <property type="molecule type" value="Genomic_DNA"/>
</dbReference>
<evidence type="ECO:0000256" key="1">
    <source>
        <dbReference type="SAM" id="MobiDB-lite"/>
    </source>
</evidence>
<evidence type="ECO:0000313" key="3">
    <source>
        <dbReference type="Proteomes" id="UP000232688"/>
    </source>
</evidence>
<dbReference type="Proteomes" id="UP000232688">
    <property type="component" value="Unassembled WGS sequence"/>
</dbReference>
<name>A0A2I1F104_9GLOM</name>
<reference evidence="2 3" key="1">
    <citation type="submission" date="2017-10" db="EMBL/GenBank/DDBJ databases">
        <title>Extensive intraspecific genome diversity in a model arbuscular mycorrhizal fungus.</title>
        <authorList>
            <person name="Chen E.C.H."/>
            <person name="Morin E."/>
            <person name="Baudet D."/>
            <person name="Noel J."/>
            <person name="Ndikumana S."/>
            <person name="Charron P."/>
            <person name="St-Onge C."/>
            <person name="Giorgi J."/>
            <person name="Grigoriev I.V."/>
            <person name="Roux C."/>
            <person name="Martin F.M."/>
            <person name="Corradi N."/>
        </authorList>
    </citation>
    <scope>NUCLEOTIDE SEQUENCE [LARGE SCALE GENOMIC DNA]</scope>
    <source>
        <strain evidence="2 3">A1</strain>
    </source>
</reference>
<protein>
    <submittedName>
        <fullName evidence="2">Uncharacterized protein</fullName>
    </submittedName>
</protein>
<feature type="compositionally biased region" description="Polar residues" evidence="1">
    <location>
        <begin position="129"/>
        <end position="153"/>
    </location>
</feature>
<dbReference type="VEuPathDB" id="FungiDB:RhiirFUN_010037"/>
<accession>A0A2I1F104</accession>
<sequence length="175" mass="19562">MSRDHEYFKRNPETWNFHAKVLNQIVQKRKEAHAKTNSHPLTESKYGTVVNGGTVKNINSGVKLMTRRDQDESDDDFMPISQQKRKKSIITKEATIEPKDPTSSNFSRSRSKNTSPSSNSQYSEIAGSNRGTQIITTKGSSATVFSDSKSQCLDKSPIEKADEQISSADETNMTI</sequence>
<dbReference type="VEuPathDB" id="FungiDB:RhiirA1_455787"/>
<comment type="caution">
    <text evidence="2">The sequence shown here is derived from an EMBL/GenBank/DDBJ whole genome shotgun (WGS) entry which is preliminary data.</text>
</comment>
<reference evidence="2 3" key="2">
    <citation type="submission" date="2017-10" db="EMBL/GenBank/DDBJ databases">
        <title>Genome analyses suggest a sexual origin of heterokaryosis in a supposedly ancient asexual fungus.</title>
        <authorList>
            <person name="Corradi N."/>
            <person name="Sedzielewska K."/>
            <person name="Noel J."/>
            <person name="Charron P."/>
            <person name="Farinelli L."/>
            <person name="Marton T."/>
            <person name="Kruger M."/>
            <person name="Pelin A."/>
            <person name="Brachmann A."/>
            <person name="Corradi N."/>
        </authorList>
    </citation>
    <scope>NUCLEOTIDE SEQUENCE [LARGE SCALE GENOMIC DNA]</scope>
    <source>
        <strain evidence="2 3">A1</strain>
    </source>
</reference>
<feature type="compositionally biased region" description="Low complexity" evidence="1">
    <location>
        <begin position="112"/>
        <end position="123"/>
    </location>
</feature>
<evidence type="ECO:0000313" key="2">
    <source>
        <dbReference type="EMBL" id="PKC69641.1"/>
    </source>
</evidence>
<feature type="compositionally biased region" description="Polar residues" evidence="1">
    <location>
        <begin position="164"/>
        <end position="175"/>
    </location>
</feature>
<dbReference type="OrthoDB" id="2371185at2759"/>
<dbReference type="AlphaFoldDB" id="A0A2I1F104"/>
<gene>
    <name evidence="2" type="ORF">RhiirA1_455787</name>
</gene>
<organism evidence="2 3">
    <name type="scientific">Rhizophagus irregularis</name>
    <dbReference type="NCBI Taxonomy" id="588596"/>
    <lineage>
        <taxon>Eukaryota</taxon>
        <taxon>Fungi</taxon>
        <taxon>Fungi incertae sedis</taxon>
        <taxon>Mucoromycota</taxon>
        <taxon>Glomeromycotina</taxon>
        <taxon>Glomeromycetes</taxon>
        <taxon>Glomerales</taxon>
        <taxon>Glomeraceae</taxon>
        <taxon>Rhizophagus</taxon>
    </lineage>
</organism>
<feature type="region of interest" description="Disordered" evidence="1">
    <location>
        <begin position="66"/>
        <end position="175"/>
    </location>
</feature>
<proteinExistence type="predicted"/>